<feature type="signal peptide" evidence="1">
    <location>
        <begin position="1"/>
        <end position="25"/>
    </location>
</feature>
<comment type="caution">
    <text evidence="2">The sequence shown here is derived from an EMBL/GenBank/DDBJ whole genome shotgun (WGS) entry which is preliminary data.</text>
</comment>
<evidence type="ECO:0008006" key="4">
    <source>
        <dbReference type="Google" id="ProtNLM"/>
    </source>
</evidence>
<protein>
    <recommendedName>
        <fullName evidence="4">Organ-specific protein P4-like</fullName>
    </recommendedName>
</protein>
<evidence type="ECO:0000313" key="3">
    <source>
        <dbReference type="Proteomes" id="UP000813462"/>
    </source>
</evidence>
<gene>
    <name evidence="2" type="ORF">FEM48_Zijuj07G0029200</name>
</gene>
<organism evidence="2 3">
    <name type="scientific">Ziziphus jujuba var. spinosa</name>
    <dbReference type="NCBI Taxonomy" id="714518"/>
    <lineage>
        <taxon>Eukaryota</taxon>
        <taxon>Viridiplantae</taxon>
        <taxon>Streptophyta</taxon>
        <taxon>Embryophyta</taxon>
        <taxon>Tracheophyta</taxon>
        <taxon>Spermatophyta</taxon>
        <taxon>Magnoliopsida</taxon>
        <taxon>eudicotyledons</taxon>
        <taxon>Gunneridae</taxon>
        <taxon>Pentapetalae</taxon>
        <taxon>rosids</taxon>
        <taxon>fabids</taxon>
        <taxon>Rosales</taxon>
        <taxon>Rhamnaceae</taxon>
        <taxon>Paliureae</taxon>
        <taxon>Ziziphus</taxon>
    </lineage>
</organism>
<name>A0A978V219_ZIZJJ</name>
<dbReference type="PANTHER" id="PTHR33731:SF2">
    <property type="entry name" value="ORGAN-SPECIFIC PROTEIN S2-LIKE"/>
    <property type="match status" value="1"/>
</dbReference>
<dbReference type="AlphaFoldDB" id="A0A978V219"/>
<dbReference type="Pfam" id="PF10950">
    <property type="entry name" value="Organ_specific"/>
    <property type="match status" value="1"/>
</dbReference>
<reference evidence="2" key="1">
    <citation type="journal article" date="2021" name="Front. Plant Sci.">
        <title>Chromosome-Scale Genome Assembly for Chinese Sour Jujube and Insights Into Its Genome Evolution and Domestication Signature.</title>
        <authorList>
            <person name="Shen L.-Y."/>
            <person name="Luo H."/>
            <person name="Wang X.-L."/>
            <person name="Wang X.-M."/>
            <person name="Qiu X.-J."/>
            <person name="Liu H."/>
            <person name="Zhou S.-S."/>
            <person name="Jia K.-H."/>
            <person name="Nie S."/>
            <person name="Bao Y.-T."/>
            <person name="Zhang R.-G."/>
            <person name="Yun Q.-Z."/>
            <person name="Chai Y.-H."/>
            <person name="Lu J.-Y."/>
            <person name="Li Y."/>
            <person name="Zhao S.-W."/>
            <person name="Mao J.-F."/>
            <person name="Jia S.-G."/>
            <person name="Mao Y.-M."/>
        </authorList>
    </citation>
    <scope>NUCLEOTIDE SEQUENCE</scope>
    <source>
        <strain evidence="2">AT0</strain>
        <tissue evidence="2">Leaf</tissue>
    </source>
</reference>
<evidence type="ECO:0000313" key="2">
    <source>
        <dbReference type="EMBL" id="KAH7521402.1"/>
    </source>
</evidence>
<dbReference type="InterPro" id="IPR024489">
    <property type="entry name" value="Organ_specific_prot"/>
</dbReference>
<feature type="chain" id="PRO_5037271657" description="Organ-specific protein P4-like" evidence="1">
    <location>
        <begin position="26"/>
        <end position="160"/>
    </location>
</feature>
<accession>A0A978V219</accession>
<dbReference type="PANTHER" id="PTHR33731">
    <property type="entry name" value="PROTEIN, PUTATIVE-RELATED"/>
    <property type="match status" value="1"/>
</dbReference>
<evidence type="ECO:0000256" key="1">
    <source>
        <dbReference type="SAM" id="SignalP"/>
    </source>
</evidence>
<sequence>MKTFFLLMIIFTFSSLLLFSNTITARKDPGEYWTVIMENQPIPKAIQGLLGNIANSRNGGQFAKEFSAETSSNLWTYQGNKNVEPNEEESSFDTNGEYLISKDFVVEPSSNLWVYDGNQNVEANKDIKFRENLVKDFSVDMSSNLSVYHGNKNFETKQGN</sequence>
<dbReference type="Proteomes" id="UP000813462">
    <property type="component" value="Unassembled WGS sequence"/>
</dbReference>
<dbReference type="EMBL" id="JAEACU010000007">
    <property type="protein sequence ID" value="KAH7521402.1"/>
    <property type="molecule type" value="Genomic_DNA"/>
</dbReference>
<keyword evidence="1" id="KW-0732">Signal</keyword>
<proteinExistence type="predicted"/>